<comment type="caution">
    <text evidence="2">The sequence shown here is derived from an EMBL/GenBank/DDBJ whole genome shotgun (WGS) entry which is preliminary data.</text>
</comment>
<name>A0AAJ2J9M3_STEMA</name>
<evidence type="ECO:0000313" key="3">
    <source>
        <dbReference type="Proteomes" id="UP001251948"/>
    </source>
</evidence>
<dbReference type="EMBL" id="JAVSKO010000002">
    <property type="protein sequence ID" value="MDT3467471.1"/>
    <property type="molecule type" value="Genomic_DNA"/>
</dbReference>
<evidence type="ECO:0000256" key="1">
    <source>
        <dbReference type="SAM" id="Phobius"/>
    </source>
</evidence>
<feature type="transmembrane region" description="Helical" evidence="1">
    <location>
        <begin position="21"/>
        <end position="42"/>
    </location>
</feature>
<organism evidence="2 3">
    <name type="scientific">Stenotrophomonas maltophilia</name>
    <name type="common">Pseudomonas maltophilia</name>
    <name type="synonym">Xanthomonas maltophilia</name>
    <dbReference type="NCBI Taxonomy" id="40324"/>
    <lineage>
        <taxon>Bacteria</taxon>
        <taxon>Pseudomonadati</taxon>
        <taxon>Pseudomonadota</taxon>
        <taxon>Gammaproteobacteria</taxon>
        <taxon>Lysobacterales</taxon>
        <taxon>Lysobacteraceae</taxon>
        <taxon>Stenotrophomonas</taxon>
        <taxon>Stenotrophomonas maltophilia group</taxon>
    </lineage>
</organism>
<evidence type="ECO:0008006" key="4">
    <source>
        <dbReference type="Google" id="ProtNLM"/>
    </source>
</evidence>
<dbReference type="AlphaFoldDB" id="A0AAJ2J9M3"/>
<keyword evidence="1" id="KW-0812">Transmembrane</keyword>
<proteinExistence type="predicted"/>
<keyword evidence="1" id="KW-1133">Transmembrane helix</keyword>
<feature type="transmembrane region" description="Helical" evidence="1">
    <location>
        <begin position="48"/>
        <end position="63"/>
    </location>
</feature>
<protein>
    <recommendedName>
        <fullName evidence="4">Transmembrane protein</fullName>
    </recommendedName>
</protein>
<feature type="transmembrane region" description="Helical" evidence="1">
    <location>
        <begin position="83"/>
        <end position="103"/>
    </location>
</feature>
<dbReference type="RefSeq" id="WP_006475845.1">
    <property type="nucleotide sequence ID" value="NZ_JAVSKO010000002.1"/>
</dbReference>
<keyword evidence="1" id="KW-0472">Membrane</keyword>
<gene>
    <name evidence="2" type="ORF">ROV92_05615</name>
</gene>
<dbReference type="Proteomes" id="UP001251948">
    <property type="component" value="Unassembled WGS sequence"/>
</dbReference>
<reference evidence="2" key="1">
    <citation type="submission" date="2023-07" db="EMBL/GenBank/DDBJ databases">
        <title>Comparative genomics of clinical Stenotrophomonas maltophilia isolates reveals regions of diversity which correlate with colonization and persistence in vivo.</title>
        <authorList>
            <person name="Mcdaniel M.S."/>
            <person name="Swords W.E."/>
            <person name="Sumpter N.A."/>
            <person name="Lindgren N.R."/>
            <person name="Billiot C.E."/>
        </authorList>
    </citation>
    <scope>NUCLEOTIDE SEQUENCE</scope>
    <source>
        <strain evidence="2">Ism4</strain>
    </source>
</reference>
<evidence type="ECO:0000313" key="2">
    <source>
        <dbReference type="EMBL" id="MDT3467471.1"/>
    </source>
</evidence>
<accession>A0AAJ2J9M3</accession>
<sequence length="104" mass="11283">MPGSPRAPEFNRIQGHGLLKKILYIAVAVLVLTRLIDFVFYGGHAHDLVGTVGFGVLFAGVLLEDRARSARPPSARLRRRATIIAACGIALVLGSFLLEWKVFG</sequence>